<feature type="transmembrane region" description="Helical" evidence="3">
    <location>
        <begin position="89"/>
        <end position="111"/>
    </location>
</feature>
<dbReference type="Gene3D" id="1.10.10.1320">
    <property type="entry name" value="Anti-sigma factor, zinc-finger domain"/>
    <property type="match status" value="1"/>
</dbReference>
<keyword evidence="3" id="KW-1133">Transmembrane helix</keyword>
<dbReference type="AlphaFoldDB" id="A0A0F0KKZ5"/>
<keyword evidence="6" id="KW-1185">Reference proteome</keyword>
<keyword evidence="2" id="KW-0804">Transcription</keyword>
<reference evidence="5 6" key="1">
    <citation type="submission" date="2015-02" db="EMBL/GenBank/DDBJ databases">
        <title>Draft genome sequences of ten Microbacterium spp. with emphasis on heavy metal contaminated environments.</title>
        <authorList>
            <person name="Corretto E."/>
        </authorList>
    </citation>
    <scope>NUCLEOTIDE SEQUENCE [LARGE SCALE GENOMIC DNA]</scope>
    <source>
        <strain evidence="5 6">DSM 23848</strain>
    </source>
</reference>
<evidence type="ECO:0000313" key="6">
    <source>
        <dbReference type="Proteomes" id="UP000033448"/>
    </source>
</evidence>
<protein>
    <submittedName>
        <fullName evidence="5">Anti-sigma-L factor RslA</fullName>
    </submittedName>
</protein>
<accession>A0A0F0KKZ5</accession>
<evidence type="ECO:0000259" key="4">
    <source>
        <dbReference type="Pfam" id="PF13490"/>
    </source>
</evidence>
<sequence length="224" mass="23087">MSVDPDPFATWDAAYAMGALSTADRARYEAHLAECPECRAALAELVPAVSLLSRVRAEDAERIGTGDADPVAPKLLSIARARRRRRRRAIWAGVGIAAALAIAVPVTVVALTPRPAVSVALDAAASVPVSATVSLTPVAWGTRIDMACLYDAGAPDAGWTYVLTVVGKDGTTTDLSSWKAEPGRTTTLSAGTAAALADIRTVQIRTAAGDVVLSHDIRGGSASG</sequence>
<keyword evidence="1" id="KW-0805">Transcription regulation</keyword>
<gene>
    <name evidence="5" type="primary">rslA</name>
    <name evidence="5" type="ORF">RL72_02736</name>
</gene>
<proteinExistence type="predicted"/>
<name>A0A0F0KKZ5_9MICO</name>
<dbReference type="Proteomes" id="UP000033448">
    <property type="component" value="Unassembled WGS sequence"/>
</dbReference>
<feature type="domain" description="Putative zinc-finger" evidence="4">
    <location>
        <begin position="14"/>
        <end position="39"/>
    </location>
</feature>
<organism evidence="5 6">
    <name type="scientific">Microbacterium azadirachtae</name>
    <dbReference type="NCBI Taxonomy" id="582680"/>
    <lineage>
        <taxon>Bacteria</taxon>
        <taxon>Bacillati</taxon>
        <taxon>Actinomycetota</taxon>
        <taxon>Actinomycetes</taxon>
        <taxon>Micrococcales</taxon>
        <taxon>Microbacteriaceae</taxon>
        <taxon>Microbacterium</taxon>
    </lineage>
</organism>
<dbReference type="RefSeq" id="WP_052674415.1">
    <property type="nucleotide sequence ID" value="NZ_JYIT01000082.1"/>
</dbReference>
<comment type="caution">
    <text evidence="5">The sequence shown here is derived from an EMBL/GenBank/DDBJ whole genome shotgun (WGS) entry which is preliminary data.</text>
</comment>
<dbReference type="Pfam" id="PF13490">
    <property type="entry name" value="zf-HC2"/>
    <property type="match status" value="1"/>
</dbReference>
<evidence type="ECO:0000256" key="1">
    <source>
        <dbReference type="ARBA" id="ARBA00023015"/>
    </source>
</evidence>
<evidence type="ECO:0000256" key="2">
    <source>
        <dbReference type="ARBA" id="ARBA00023163"/>
    </source>
</evidence>
<dbReference type="InterPro" id="IPR041916">
    <property type="entry name" value="Anti_sigma_zinc_sf"/>
</dbReference>
<evidence type="ECO:0000313" key="5">
    <source>
        <dbReference type="EMBL" id="KJL20810.1"/>
    </source>
</evidence>
<dbReference type="OrthoDB" id="5242431at2"/>
<keyword evidence="3" id="KW-0812">Transmembrane</keyword>
<dbReference type="PATRIC" id="fig|582680.7.peg.2793"/>
<evidence type="ECO:0000256" key="3">
    <source>
        <dbReference type="SAM" id="Phobius"/>
    </source>
</evidence>
<dbReference type="InterPro" id="IPR027383">
    <property type="entry name" value="Znf_put"/>
</dbReference>
<dbReference type="EMBL" id="JYIT01000082">
    <property type="protein sequence ID" value="KJL20810.1"/>
    <property type="molecule type" value="Genomic_DNA"/>
</dbReference>
<keyword evidence="3" id="KW-0472">Membrane</keyword>